<dbReference type="EMBL" id="KY549443">
    <property type="protein sequence ID" value="APZ82029.1"/>
    <property type="molecule type" value="Genomic_DNA"/>
</dbReference>
<keyword evidence="2" id="KW-1185">Reference proteome</keyword>
<organism evidence="1 2">
    <name type="scientific">Enterococcus phage EFP01</name>
    <dbReference type="NCBI Taxonomy" id="1926594"/>
    <lineage>
        <taxon>Viruses</taxon>
        <taxon>Duplodnaviria</taxon>
        <taxon>Heunggongvirae</taxon>
        <taxon>Uroviricota</taxon>
        <taxon>Caudoviricetes</taxon>
        <taxon>Herelleviridae</taxon>
        <taxon>Brockvirinae</taxon>
        <taxon>Schiekvirus</taxon>
        <taxon>Schiekvirus EFP01</taxon>
    </lineage>
</organism>
<gene>
    <name evidence="1" type="ORF">EFP01_102</name>
</gene>
<proteinExistence type="predicted"/>
<protein>
    <submittedName>
        <fullName evidence="1">Terminase large subunit</fullName>
    </submittedName>
</protein>
<sequence>MTNKAQHIAKMAKEMYGTDKITTAQLAYITDMLTPSTYLLRNHSVRNHPITFMISGRDQQKAQAHRPWQVKIINDQHRTKAVIKSRQLGLRLAPL</sequence>
<dbReference type="Proteomes" id="UP000224269">
    <property type="component" value="Segment"/>
</dbReference>
<name>A0A288TY60_9CAUD</name>
<accession>A0A288TY60</accession>
<reference evidence="2" key="1">
    <citation type="submission" date="2016-12" db="EMBL/GenBank/DDBJ databases">
        <authorList>
            <person name="Lee J.-H."/>
            <person name="Kim Y.-T."/>
            <person name="Kim J.-H."/>
            <person name="Ryu S.-R."/>
        </authorList>
    </citation>
    <scope>NUCLEOTIDE SEQUENCE [LARGE SCALE GENOMIC DNA]</scope>
</reference>
<evidence type="ECO:0000313" key="1">
    <source>
        <dbReference type="EMBL" id="APZ82029.1"/>
    </source>
</evidence>
<evidence type="ECO:0000313" key="2">
    <source>
        <dbReference type="Proteomes" id="UP000224269"/>
    </source>
</evidence>